<feature type="compositionally biased region" description="Low complexity" evidence="7">
    <location>
        <begin position="462"/>
        <end position="484"/>
    </location>
</feature>
<feature type="compositionally biased region" description="Basic and acidic residues" evidence="7">
    <location>
        <begin position="1218"/>
        <end position="1227"/>
    </location>
</feature>
<dbReference type="GO" id="GO:0007088">
    <property type="term" value="P:regulation of mitotic nuclear division"/>
    <property type="evidence" value="ECO:0007669"/>
    <property type="project" value="TreeGrafter"/>
</dbReference>
<feature type="compositionally biased region" description="Basic residues" evidence="7">
    <location>
        <begin position="2054"/>
        <end position="2064"/>
    </location>
</feature>
<dbReference type="PANTHER" id="PTHR21603:SF17">
    <property type="entry name" value="PROLIFERATION MARKER PROTEIN KI-67"/>
    <property type="match status" value="1"/>
</dbReference>
<dbReference type="SMART" id="SM01295">
    <property type="entry name" value="K167R"/>
    <property type="match status" value="2"/>
</dbReference>
<dbReference type="PANTHER" id="PTHR21603">
    <property type="entry name" value="ANTIGEN KI-67-LIKE PROTEIN"/>
    <property type="match status" value="1"/>
</dbReference>
<feature type="compositionally biased region" description="Polar residues" evidence="7">
    <location>
        <begin position="1765"/>
        <end position="1785"/>
    </location>
</feature>
<feature type="compositionally biased region" description="Polar residues" evidence="7">
    <location>
        <begin position="1945"/>
        <end position="1964"/>
    </location>
</feature>
<feature type="compositionally biased region" description="Basic and acidic residues" evidence="7">
    <location>
        <begin position="1017"/>
        <end position="1035"/>
    </location>
</feature>
<name>A0A3Q3DIN8_HIPCM</name>
<feature type="compositionally biased region" description="Basic and acidic residues" evidence="7">
    <location>
        <begin position="348"/>
        <end position="366"/>
    </location>
</feature>
<feature type="region of interest" description="Disordered" evidence="7">
    <location>
        <begin position="1017"/>
        <end position="1049"/>
    </location>
</feature>
<keyword evidence="5" id="KW-0539">Nucleus</keyword>
<evidence type="ECO:0000256" key="2">
    <source>
        <dbReference type="ARBA" id="ARBA00022499"/>
    </source>
</evidence>
<evidence type="ECO:0000256" key="1">
    <source>
        <dbReference type="ARBA" id="ARBA00004123"/>
    </source>
</evidence>
<feature type="region of interest" description="Disordered" evidence="7">
    <location>
        <begin position="167"/>
        <end position="192"/>
    </location>
</feature>
<dbReference type="GO" id="GO:0005694">
    <property type="term" value="C:chromosome"/>
    <property type="evidence" value="ECO:0007669"/>
    <property type="project" value="TreeGrafter"/>
</dbReference>
<evidence type="ECO:0000313" key="10">
    <source>
        <dbReference type="Proteomes" id="UP000264820"/>
    </source>
</evidence>
<evidence type="ECO:0000256" key="3">
    <source>
        <dbReference type="ARBA" id="ARBA00022553"/>
    </source>
</evidence>
<feature type="region of interest" description="Disordered" evidence="7">
    <location>
        <begin position="1207"/>
        <end position="1353"/>
    </location>
</feature>
<feature type="compositionally biased region" description="Basic and acidic residues" evidence="7">
    <location>
        <begin position="1971"/>
        <end position="1980"/>
    </location>
</feature>
<feature type="compositionally biased region" description="Basic residues" evidence="7">
    <location>
        <begin position="1981"/>
        <end position="1990"/>
    </location>
</feature>
<dbReference type="Ensembl" id="ENSHCOT00000027229.1">
    <property type="protein sequence ID" value="ENSHCOP00000013235.1"/>
    <property type="gene ID" value="ENSHCOG00000016353.1"/>
</dbReference>
<evidence type="ECO:0000259" key="8">
    <source>
        <dbReference type="PROSITE" id="PS50006"/>
    </source>
</evidence>
<feature type="compositionally biased region" description="Basic and acidic residues" evidence="7">
    <location>
        <begin position="2031"/>
        <end position="2053"/>
    </location>
</feature>
<protein>
    <submittedName>
        <fullName evidence="9">Marker of proliferation Ki-67</fullName>
    </submittedName>
</protein>
<feature type="compositionally biased region" description="Low complexity" evidence="7">
    <location>
        <begin position="522"/>
        <end position="546"/>
    </location>
</feature>
<feature type="region of interest" description="Disordered" evidence="7">
    <location>
        <begin position="348"/>
        <end position="598"/>
    </location>
</feature>
<feature type="domain" description="FHA" evidence="8">
    <location>
        <begin position="26"/>
        <end position="76"/>
    </location>
</feature>
<feature type="compositionally biased region" description="Low complexity" evidence="7">
    <location>
        <begin position="412"/>
        <end position="424"/>
    </location>
</feature>
<keyword evidence="4" id="KW-0832">Ubl conjugation</keyword>
<feature type="compositionally biased region" description="Polar residues" evidence="7">
    <location>
        <begin position="488"/>
        <end position="500"/>
    </location>
</feature>
<evidence type="ECO:0000313" key="9">
    <source>
        <dbReference type="Ensembl" id="ENSHCOP00000013235.1"/>
    </source>
</evidence>
<dbReference type="GeneTree" id="ENSGT00940000154352"/>
<accession>A0A3Q3DIN8</accession>
<feature type="compositionally biased region" description="Polar residues" evidence="7">
    <location>
        <begin position="1630"/>
        <end position="1645"/>
    </location>
</feature>
<dbReference type="GO" id="GO:0005634">
    <property type="term" value="C:nucleus"/>
    <property type="evidence" value="ECO:0007669"/>
    <property type="project" value="UniProtKB-SubCell"/>
</dbReference>
<feature type="compositionally biased region" description="Basic residues" evidence="7">
    <location>
        <begin position="790"/>
        <end position="800"/>
    </location>
</feature>
<reference evidence="9" key="1">
    <citation type="submission" date="2025-08" db="UniProtKB">
        <authorList>
            <consortium name="Ensembl"/>
        </authorList>
    </citation>
    <scope>IDENTIFICATION</scope>
</reference>
<feature type="compositionally biased region" description="Basic and acidic residues" evidence="7">
    <location>
        <begin position="1884"/>
        <end position="1910"/>
    </location>
</feature>
<keyword evidence="2" id="KW-1017">Isopeptide bond</keyword>
<dbReference type="STRING" id="109280.ENSHCOP00000013235"/>
<dbReference type="GO" id="GO:0051983">
    <property type="term" value="P:regulation of chromosome segregation"/>
    <property type="evidence" value="ECO:0007669"/>
    <property type="project" value="TreeGrafter"/>
</dbReference>
<dbReference type="Gene3D" id="2.60.200.20">
    <property type="match status" value="1"/>
</dbReference>
<evidence type="ECO:0000256" key="6">
    <source>
        <dbReference type="ARBA" id="ARBA00023306"/>
    </source>
</evidence>
<dbReference type="InterPro" id="IPR000253">
    <property type="entry name" value="FHA_dom"/>
</dbReference>
<evidence type="ECO:0000256" key="7">
    <source>
        <dbReference type="SAM" id="MobiDB-lite"/>
    </source>
</evidence>
<evidence type="ECO:0000256" key="5">
    <source>
        <dbReference type="ARBA" id="ARBA00023242"/>
    </source>
</evidence>
<feature type="compositionally biased region" description="Low complexity" evidence="7">
    <location>
        <begin position="1491"/>
        <end position="1500"/>
    </location>
</feature>
<feature type="compositionally biased region" description="Basic and acidic residues" evidence="7">
    <location>
        <begin position="1528"/>
        <end position="1539"/>
    </location>
</feature>
<sequence>MPLHGKIVVVKRTGGDGTEFPLTASCLFGRKADCDIRIQLPQVSKEHCRIDLNENKEVILTNLSSVNPTLINGEQLQQSERLKDGDVITIVDRSFRFQSPPPPTPKKFAKGSKAGTPNPHLKNGTNHNIQRALEQAKEEDPKVDGDVQQSKTVSPFSDLYQMIRKSLDVKTPRQSSGTYIQSQRKSNVSTNRNTLEVAEAKVSDGEAVAKAKNISIVTPLSEKKRKNSPQVLSSDVVTPGKDAQNVKSEVRSPQKRQRVTPQKSGAGDAVEKMCTPAPKSPLRCRSQEATPAKEHVKEMPSPQNTNSPRATGKGVPRKRQSAELVLNSPAPQMKKRHVSFGGYLVPELFDKKMPPDSPLRKGENPRRSLCLAKPKQSVLRRASVIGLPKKAQSPAKKSPESPKTSVKKSPKQRSPSPKDSSPQKKTPKPRTPSPQRKLPKSTPASPREKSPGKKSPKPNTPSAKASFSGEKSAKSKSFSFAASEKTPRTPSLKSPKSTPASPKWASPALKSAKPNTPSAKASLSGEKSTKSRSSSPSSSEKTSKFSTPRRASSSGNKLETPLTKGPTSNEMPERVKRASPRLTPPKTVNQLPVKTPQGPQMKIASAQGRFSVSRVETPSPIADDAVIEPVRSVTVTPKIPLRRKSMKNTSRKTPLTKSAIKMLRRSGISRASLKATCSWADTVRFGQAKVRAALPLLRTVKHTVPIAKVSKKLASRAQTPVRKQLGHASTGHAASPVTIVVGRASKRQVTHPVGAPPKVIFNTAISKKNMNMDEDLSGISEMFKTPSKEGRRRSEHRRGSSAKTPLVVNEPSVVDPSVLNTPEEPGEMAVSPLSLASTVKAGRYNKEAVKRLLSGSRESSFVADASALEKTSESVEQQCAEMMASAATTPEQKPPLQESLTGVKRLLKTPKQKTEPLENLRGRLLKTPKQKLEPQECLTGVERILKTPRQKPEPVEDLRGKLLKTPNQKSEQTECLTGVKRIFTTPEQSEPIDVAEKLFQTPTDAEVADVSFNSVGDHLETRDRPPLAQETRDLPEPTNSSTLKVASSPTDGLSAIKRVMKTPRQRHAPVEDFLGIERLMRTPKERSEPVEDNFGIKQLMRSPRLRGIAPVEDFEGLQELMEEPSEFKDQPASTDLDVAKGATEVFVDVPSVACESSGATQAVSQAAIEDIPGVTEMDTADSKKSVRGRRVKAADLVTEESSQYPVFSAPVRGRRGKKVEPAEEAKAAPKPKRGRYAKKVETVREPPAETLPESEPAVTDSVASLEEEAVKPRRGRYAKKALKQTETVPQPAAATLPEPETEPAVTDSVESLEEEAVKERRGGRFAKKALEQTPPVPPPAMETLPQPESEPAVTDSVASFEEEAVKPRRGRYAKKALKQTETVPQLAAATLPEPESEPVVADSVASLEEEAVKPRRGRYAKKALEQTPPVPPPTMETLPEPESEPAVTDSVAPLEEKAVRPRGGRYAKRALKQTETVPQLAAATLPEPESEPVVVDSVASLKEEVVKPQKGRNPKQPSSRSKKAQHSSRSDDVCQHDIAQDIEEVRDDHQEQIPTEDREKKSTESTESLQEVEITEHVPVIQKKPLRGRRGNPVEDEQGAALEEALVSAPVRAVRRKRTEATAPPAGRLTTRSRNTKTKVQSSDALTEMVPEKDAHVNALTETSETNTSQEDFQTPAADSVVKPSKGRKTKRAPEPEKSLAVEQVQPLAPTDKRGSRRKVISETAESQELEKVTSEETNYQSKPLARGTRGQNAKRKKEQENSDKPSTTAQSEFALQQPTKTSSNKKGDVENLVPVEAEGPPVSEPEQISEPTSGLAKTRRGVVRKQKQAAVTPDSTETRDGAIETATVKPQRRGRTKQIEDVPTAQVPEEKSELKPKQQRGRGLKDDMKQVDAAKRARREPTSSHEEAQKGSVAVPESAPTSAEPVKRGKRPLAKSDLSDVNEKQSNASSHSNATSQEPQNRSRAVKWSLHVEVREIPKRTLRAVRGKRSNIGDQMETQSQSESENVEEDLSEKAAEPQPAKRARRGAKVAKEAESTTKVDTSKAEDAETQPKNRRGRSAKKC</sequence>
<dbReference type="InterPro" id="IPR012568">
    <property type="entry name" value="KI67R"/>
</dbReference>
<dbReference type="Pfam" id="PF15276">
    <property type="entry name" value="PP1_bind"/>
    <property type="match status" value="1"/>
</dbReference>
<feature type="compositionally biased region" description="Basic residues" evidence="7">
    <location>
        <begin position="1818"/>
        <end position="1828"/>
    </location>
</feature>
<dbReference type="InterPro" id="IPR029334">
    <property type="entry name" value="PP1-bd"/>
</dbReference>
<feature type="compositionally biased region" description="Low complexity" evidence="7">
    <location>
        <begin position="388"/>
        <end position="404"/>
    </location>
</feature>
<dbReference type="SMART" id="SM00240">
    <property type="entry name" value="FHA"/>
    <property type="match status" value="1"/>
</dbReference>
<evidence type="ECO:0000256" key="4">
    <source>
        <dbReference type="ARBA" id="ARBA00022843"/>
    </source>
</evidence>
<dbReference type="PROSITE" id="PS50006">
    <property type="entry name" value="FHA_DOMAIN"/>
    <property type="match status" value="1"/>
</dbReference>
<dbReference type="SUPFAM" id="SSF49879">
    <property type="entry name" value="SMAD/FHA domain"/>
    <property type="match status" value="1"/>
</dbReference>
<feature type="compositionally biased region" description="Polar residues" evidence="7">
    <location>
        <begin position="1660"/>
        <end position="1673"/>
    </location>
</feature>
<dbReference type="OMA" id="TPNHTDK"/>
<dbReference type="Pfam" id="PF00498">
    <property type="entry name" value="FHA"/>
    <property type="match status" value="1"/>
</dbReference>
<feature type="region of interest" description="Disordered" evidence="7">
    <location>
        <begin position="221"/>
        <end position="330"/>
    </location>
</feature>
<feature type="compositionally biased region" description="Basic and acidic residues" evidence="7">
    <location>
        <begin position="1546"/>
        <end position="1564"/>
    </location>
</feature>
<feature type="compositionally biased region" description="Polar residues" evidence="7">
    <location>
        <begin position="1993"/>
        <end position="2005"/>
    </location>
</feature>
<feature type="region of interest" description="Disordered" evidence="7">
    <location>
        <begin position="95"/>
        <end position="126"/>
    </location>
</feature>
<feature type="region of interest" description="Disordered" evidence="7">
    <location>
        <begin position="783"/>
        <end position="804"/>
    </location>
</feature>
<feature type="compositionally biased region" description="Polar residues" evidence="7">
    <location>
        <begin position="1037"/>
        <end position="1049"/>
    </location>
</feature>
<feature type="compositionally biased region" description="Basic residues" evidence="7">
    <location>
        <begin position="1460"/>
        <end position="1471"/>
    </location>
</feature>
<feature type="compositionally biased region" description="Basic and acidic residues" evidence="7">
    <location>
        <begin position="1238"/>
        <end position="1247"/>
    </location>
</feature>
<reference evidence="9" key="2">
    <citation type="submission" date="2025-09" db="UniProtKB">
        <authorList>
            <consortium name="Ensembl"/>
        </authorList>
    </citation>
    <scope>IDENTIFICATION</scope>
</reference>
<feature type="region of interest" description="Disordered" evidence="7">
    <location>
        <begin position="1411"/>
        <end position="2064"/>
    </location>
</feature>
<keyword evidence="3" id="KW-0597">Phosphoprotein</keyword>
<dbReference type="InterPro" id="IPR008984">
    <property type="entry name" value="SMAD_FHA_dom_sf"/>
</dbReference>
<comment type="subcellular location">
    <subcellularLocation>
        <location evidence="1">Nucleus</location>
    </subcellularLocation>
</comment>
<proteinExistence type="predicted"/>
<keyword evidence="10" id="KW-1185">Reference proteome</keyword>
<organism evidence="9 10">
    <name type="scientific">Hippocampus comes</name>
    <name type="common">Tiger tail seahorse</name>
    <dbReference type="NCBI Taxonomy" id="109280"/>
    <lineage>
        <taxon>Eukaryota</taxon>
        <taxon>Metazoa</taxon>
        <taxon>Chordata</taxon>
        <taxon>Craniata</taxon>
        <taxon>Vertebrata</taxon>
        <taxon>Euteleostomi</taxon>
        <taxon>Actinopterygii</taxon>
        <taxon>Neopterygii</taxon>
        <taxon>Teleostei</taxon>
        <taxon>Neoteleostei</taxon>
        <taxon>Acanthomorphata</taxon>
        <taxon>Syngnathiaria</taxon>
        <taxon>Syngnathiformes</taxon>
        <taxon>Syngnathoidei</taxon>
        <taxon>Syngnathidae</taxon>
        <taxon>Hippocampus</taxon>
    </lineage>
</organism>
<feature type="compositionally biased region" description="Basic residues" evidence="7">
    <location>
        <begin position="1272"/>
        <end position="1282"/>
    </location>
</feature>
<keyword evidence="6" id="KW-0131">Cell cycle</keyword>
<dbReference type="Proteomes" id="UP000264820">
    <property type="component" value="Unplaced"/>
</dbReference>
<feature type="compositionally biased region" description="Polar residues" evidence="7">
    <location>
        <begin position="172"/>
        <end position="192"/>
    </location>
</feature>
<dbReference type="CDD" id="cd22673">
    <property type="entry name" value="FHA_Ki67"/>
    <property type="match status" value="1"/>
</dbReference>